<dbReference type="Proteomes" id="UP000838412">
    <property type="component" value="Chromosome 6"/>
</dbReference>
<dbReference type="EC" id="1.14.11.2" evidence="5"/>
<dbReference type="PROSITE" id="PS50293">
    <property type="entry name" value="TPR_REGION"/>
    <property type="match status" value="1"/>
</dbReference>
<name>A0A8K0A6N5_BRALA</name>
<organism evidence="16 17">
    <name type="scientific">Branchiostoma lanceolatum</name>
    <name type="common">Common lancelet</name>
    <name type="synonym">Amphioxus lanceolatum</name>
    <dbReference type="NCBI Taxonomy" id="7740"/>
    <lineage>
        <taxon>Eukaryota</taxon>
        <taxon>Metazoa</taxon>
        <taxon>Chordata</taxon>
        <taxon>Cephalochordata</taxon>
        <taxon>Leptocardii</taxon>
        <taxon>Amphioxiformes</taxon>
        <taxon>Branchiostomatidae</taxon>
        <taxon>Branchiostoma</taxon>
    </lineage>
</organism>
<dbReference type="Pfam" id="PF08336">
    <property type="entry name" value="P4Ha_N"/>
    <property type="match status" value="1"/>
</dbReference>
<dbReference type="InterPro" id="IPR044862">
    <property type="entry name" value="Pro_4_hyd_alph_FE2OG_OXY"/>
</dbReference>
<dbReference type="GO" id="GO:0004656">
    <property type="term" value="F:procollagen-proline 4-dioxygenase activity"/>
    <property type="evidence" value="ECO:0007669"/>
    <property type="project" value="UniProtKB-EC"/>
</dbReference>
<dbReference type="Gene3D" id="1.25.40.10">
    <property type="entry name" value="Tetratricopeptide repeat domain"/>
    <property type="match status" value="1"/>
</dbReference>
<evidence type="ECO:0000256" key="2">
    <source>
        <dbReference type="ARBA" id="ARBA00002035"/>
    </source>
</evidence>
<feature type="repeat" description="TPR" evidence="13">
    <location>
        <begin position="216"/>
        <end position="249"/>
    </location>
</feature>
<dbReference type="SMART" id="SM00702">
    <property type="entry name" value="P4Hc"/>
    <property type="match status" value="1"/>
</dbReference>
<evidence type="ECO:0000256" key="9">
    <source>
        <dbReference type="ARBA" id="ARBA00022964"/>
    </source>
</evidence>
<evidence type="ECO:0000256" key="11">
    <source>
        <dbReference type="ARBA" id="ARBA00023004"/>
    </source>
</evidence>
<dbReference type="OrthoDB" id="420380at2759"/>
<dbReference type="InterPro" id="IPR005123">
    <property type="entry name" value="Oxoglu/Fe-dep_dioxygenase_dom"/>
</dbReference>
<dbReference type="AlphaFoldDB" id="A0A8K0A6N5"/>
<feature type="chain" id="PRO_5035460303" description="procollagen-proline 4-dioxygenase" evidence="14">
    <location>
        <begin position="19"/>
        <end position="526"/>
    </location>
</feature>
<dbReference type="InterPro" id="IPR006620">
    <property type="entry name" value="Pro_4_hyd_alph"/>
</dbReference>
<evidence type="ECO:0000256" key="6">
    <source>
        <dbReference type="ARBA" id="ARBA00022723"/>
    </source>
</evidence>
<evidence type="ECO:0000256" key="8">
    <source>
        <dbReference type="ARBA" id="ARBA00022896"/>
    </source>
</evidence>
<dbReference type="InterPro" id="IPR013547">
    <property type="entry name" value="P4H_N"/>
</dbReference>
<dbReference type="InterPro" id="IPR045054">
    <property type="entry name" value="P4HA-like"/>
</dbReference>
<reference evidence="16" key="1">
    <citation type="submission" date="2022-01" db="EMBL/GenBank/DDBJ databases">
        <authorList>
            <person name="Braso-Vives M."/>
        </authorList>
    </citation>
    <scope>NUCLEOTIDE SEQUENCE</scope>
</reference>
<dbReference type="Gene3D" id="6.10.140.1460">
    <property type="match status" value="1"/>
</dbReference>
<evidence type="ECO:0000259" key="15">
    <source>
        <dbReference type="PROSITE" id="PS51471"/>
    </source>
</evidence>
<keyword evidence="9" id="KW-0223">Dioxygenase</keyword>
<keyword evidence="13" id="KW-0802">TPR repeat</keyword>
<keyword evidence="11" id="KW-0408">Iron</keyword>
<evidence type="ECO:0000256" key="7">
    <source>
        <dbReference type="ARBA" id="ARBA00022824"/>
    </source>
</evidence>
<sequence length="526" mass="58719">MFLRVLLCFVVAVSLCAAKDIGYYSAIVRVERLLLAERKMVGKVKQYISQGGQVTGDLRSYVDSYDDSWLHPPRDDPLHFAHHPVGAYLLIKRLSQKHMKGVFQQAQDLIEKPNILVELPDKEDLEMSAFALVRLQLVYNLDINSLVQGQVVMTVTSPQSAVPQHIAVTGMEPTLTLDLSDTMFIGDVACRQNDSESGILWYNFNLASADGLNSRVKALSRIASAHSKLKQHEKAFAIYREALELDPDNQILYADYDDAMRLAALGGTAADEAPAKLKASLAKSRHLCRLDVLQNVAPRRGLKCRYVRDSPDLYISPAKMEVLHRKNPRLVMYHDVISQNEARTFRSTGFPKFRRTLALDGKGRVYIDIYSVSESGSIRDKEDSFIGKMSRRVGHLTGLSTGPPHTEPMMVFNFGLGGAIQHHKDYMAEAHKYQTALDGNRMITFLIYLNEVEAGGAVVFPDLDLITPAVQNAALMIENLNKSGDNLPRSQHAGCPVLIGSKWTAIKYIREFGNEFKRPCGLTPDE</sequence>
<dbReference type="PROSITE" id="PS50005">
    <property type="entry name" value="TPR"/>
    <property type="match status" value="1"/>
</dbReference>
<keyword evidence="10" id="KW-0560">Oxidoreductase</keyword>
<evidence type="ECO:0000256" key="5">
    <source>
        <dbReference type="ARBA" id="ARBA00012269"/>
    </source>
</evidence>
<evidence type="ECO:0000313" key="16">
    <source>
        <dbReference type="EMBL" id="CAH1267402.1"/>
    </source>
</evidence>
<evidence type="ECO:0000256" key="1">
    <source>
        <dbReference type="ARBA" id="ARBA00001961"/>
    </source>
</evidence>
<dbReference type="InterPro" id="IPR011990">
    <property type="entry name" value="TPR-like_helical_dom_sf"/>
</dbReference>
<accession>A0A8K0A6N5</accession>
<dbReference type="GO" id="GO:0005788">
    <property type="term" value="C:endoplasmic reticulum lumen"/>
    <property type="evidence" value="ECO:0007669"/>
    <property type="project" value="UniProtKB-SubCell"/>
</dbReference>
<dbReference type="PROSITE" id="PS51471">
    <property type="entry name" value="FE2OG_OXY"/>
    <property type="match status" value="1"/>
</dbReference>
<evidence type="ECO:0000256" key="4">
    <source>
        <dbReference type="ARBA" id="ARBA00006511"/>
    </source>
</evidence>
<evidence type="ECO:0000256" key="3">
    <source>
        <dbReference type="ARBA" id="ARBA00004319"/>
    </source>
</evidence>
<dbReference type="SUPFAM" id="SSF48452">
    <property type="entry name" value="TPR-like"/>
    <property type="match status" value="1"/>
</dbReference>
<keyword evidence="17" id="KW-1185">Reference proteome</keyword>
<dbReference type="InterPro" id="IPR019734">
    <property type="entry name" value="TPR_rpt"/>
</dbReference>
<feature type="signal peptide" evidence="14">
    <location>
        <begin position="1"/>
        <end position="18"/>
    </location>
</feature>
<dbReference type="Pfam" id="PF13640">
    <property type="entry name" value="2OG-FeII_Oxy_3"/>
    <property type="match status" value="1"/>
</dbReference>
<dbReference type="SMART" id="SM00028">
    <property type="entry name" value="TPR"/>
    <property type="match status" value="1"/>
</dbReference>
<comment type="similarity">
    <text evidence="4">Belongs to the P4HA family.</text>
</comment>
<comment type="cofactor">
    <cofactor evidence="1">
        <name>L-ascorbate</name>
        <dbReference type="ChEBI" id="CHEBI:38290"/>
    </cofactor>
</comment>
<dbReference type="GO" id="GO:0005506">
    <property type="term" value="F:iron ion binding"/>
    <property type="evidence" value="ECO:0007669"/>
    <property type="project" value="InterPro"/>
</dbReference>
<dbReference type="PANTHER" id="PTHR10869:SF244">
    <property type="entry name" value="PROLYL 4-HYDROXYLASE SUBUNIT ALPHA-2"/>
    <property type="match status" value="1"/>
</dbReference>
<proteinExistence type="inferred from homology"/>
<keyword evidence="14" id="KW-0732">Signal</keyword>
<keyword evidence="6" id="KW-0479">Metal-binding</keyword>
<feature type="domain" description="Fe2OG dioxygenase" evidence="15">
    <location>
        <begin position="405"/>
        <end position="511"/>
    </location>
</feature>
<comment type="function">
    <text evidence="2">Catalyzes the post-translational formation of 4-hydroxyproline in -Xaa-Pro-Gly- sequences in collagens and other proteins.</text>
</comment>
<evidence type="ECO:0000256" key="12">
    <source>
        <dbReference type="ARBA" id="ARBA00023180"/>
    </source>
</evidence>
<evidence type="ECO:0000313" key="17">
    <source>
        <dbReference type="Proteomes" id="UP000838412"/>
    </source>
</evidence>
<comment type="subcellular location">
    <subcellularLocation>
        <location evidence="3">Endoplasmic reticulum lumen</location>
    </subcellularLocation>
</comment>
<dbReference type="GO" id="GO:0031418">
    <property type="term" value="F:L-ascorbic acid binding"/>
    <property type="evidence" value="ECO:0007669"/>
    <property type="project" value="UniProtKB-KW"/>
</dbReference>
<dbReference type="PANTHER" id="PTHR10869">
    <property type="entry name" value="PROLYL 4-HYDROXYLASE ALPHA SUBUNIT"/>
    <property type="match status" value="1"/>
</dbReference>
<protein>
    <recommendedName>
        <fullName evidence="5">procollagen-proline 4-dioxygenase</fullName>
        <ecNumber evidence="5">1.14.11.2</ecNumber>
    </recommendedName>
</protein>
<keyword evidence="7" id="KW-0256">Endoplasmic reticulum</keyword>
<evidence type="ECO:0000256" key="14">
    <source>
        <dbReference type="SAM" id="SignalP"/>
    </source>
</evidence>
<gene>
    <name evidence="16" type="primary">P4HA3</name>
    <name evidence="16" type="ORF">BLAG_LOCUS20765</name>
</gene>
<evidence type="ECO:0000256" key="10">
    <source>
        <dbReference type="ARBA" id="ARBA00023002"/>
    </source>
</evidence>
<keyword evidence="12" id="KW-0325">Glycoprotein</keyword>
<dbReference type="Gene3D" id="2.60.120.620">
    <property type="entry name" value="q2cbj1_9rhob like domain"/>
    <property type="match status" value="1"/>
</dbReference>
<keyword evidence="8" id="KW-0847">Vitamin C</keyword>
<evidence type="ECO:0000256" key="13">
    <source>
        <dbReference type="PROSITE-ProRule" id="PRU00339"/>
    </source>
</evidence>
<dbReference type="EMBL" id="OV696691">
    <property type="protein sequence ID" value="CAH1267402.1"/>
    <property type="molecule type" value="Genomic_DNA"/>
</dbReference>
<dbReference type="Pfam" id="PF00515">
    <property type="entry name" value="TPR_1"/>
    <property type="match status" value="1"/>
</dbReference>